<name>A0A6J6G9H5_9ZZZZ</name>
<dbReference type="EMBL" id="CAEZUE010000115">
    <property type="protein sequence ID" value="CAB4597190.1"/>
    <property type="molecule type" value="Genomic_DNA"/>
</dbReference>
<proteinExistence type="predicted"/>
<organism evidence="1">
    <name type="scientific">freshwater metagenome</name>
    <dbReference type="NCBI Taxonomy" id="449393"/>
    <lineage>
        <taxon>unclassified sequences</taxon>
        <taxon>metagenomes</taxon>
        <taxon>ecological metagenomes</taxon>
    </lineage>
</organism>
<accession>A0A6J6G9H5</accession>
<gene>
    <name evidence="1" type="ORF">UFOPK1788_00862</name>
</gene>
<evidence type="ECO:0000313" key="1">
    <source>
        <dbReference type="EMBL" id="CAB4597190.1"/>
    </source>
</evidence>
<sequence length="85" mass="9846">MVRSRPNGSDHFFWLCRRKNELDVLRWFFNNLEERVESLLRDHVRLIEDVNLVTVPRRGKAGALAQVTSIVDTVVARGVDLDDVN</sequence>
<dbReference type="AlphaFoldDB" id="A0A6J6G9H5"/>
<reference evidence="1" key="1">
    <citation type="submission" date="2020-05" db="EMBL/GenBank/DDBJ databases">
        <authorList>
            <person name="Chiriac C."/>
            <person name="Salcher M."/>
            <person name="Ghai R."/>
            <person name="Kavagutti S V."/>
        </authorList>
    </citation>
    <scope>NUCLEOTIDE SEQUENCE</scope>
</reference>
<protein>
    <submittedName>
        <fullName evidence="1">Unannotated protein</fullName>
    </submittedName>
</protein>